<dbReference type="AlphaFoldDB" id="A0A183VBM1"/>
<evidence type="ECO:0000256" key="3">
    <source>
        <dbReference type="ARBA" id="ARBA00022692"/>
    </source>
</evidence>
<dbReference type="GO" id="GO:0016020">
    <property type="term" value="C:membrane"/>
    <property type="evidence" value="ECO:0007669"/>
    <property type="project" value="UniProtKB-SubCell"/>
</dbReference>
<keyword evidence="4" id="KW-0547">Nucleotide-binding</keyword>
<feature type="domain" description="ABC transporter" evidence="8">
    <location>
        <begin position="1"/>
        <end position="213"/>
    </location>
</feature>
<keyword evidence="3" id="KW-0812">Transmembrane</keyword>
<dbReference type="CDD" id="cd03244">
    <property type="entry name" value="ABCC_MRP_domain2"/>
    <property type="match status" value="1"/>
</dbReference>
<sequence length="213" mass="23718">LRYRPSLPLALDGITFSVTPKEKVGIVGRTGSGKSSLCNVLYRMYPLTWGTIHIDGVNIAHMGLHRLRRSMAVIPQDPTLFAGTIRFNLDPSREFTDDQLWSALEKTFLKDMVSSLENKLDSNVTEGGRNLSVGERQLMCMARAILRQVRIVVLDEATGSLDVSMDRLVQKCLSEALSDCTVLMIAHRFENVLAMNKLLYMSQAKVAPLTSMS</sequence>
<evidence type="ECO:0000256" key="5">
    <source>
        <dbReference type="ARBA" id="ARBA00022840"/>
    </source>
</evidence>
<proteinExistence type="predicted"/>
<dbReference type="InterPro" id="IPR003439">
    <property type="entry name" value="ABC_transporter-like_ATP-bd"/>
</dbReference>
<dbReference type="GO" id="GO:0016887">
    <property type="term" value="F:ATP hydrolysis activity"/>
    <property type="evidence" value="ECO:0007669"/>
    <property type="project" value="InterPro"/>
</dbReference>
<evidence type="ECO:0000256" key="2">
    <source>
        <dbReference type="ARBA" id="ARBA00022448"/>
    </source>
</evidence>
<evidence type="ECO:0000256" key="4">
    <source>
        <dbReference type="ARBA" id="ARBA00022741"/>
    </source>
</evidence>
<evidence type="ECO:0000313" key="9">
    <source>
        <dbReference type="Proteomes" id="UP000050794"/>
    </source>
</evidence>
<accession>A0A183VBM1</accession>
<dbReference type="FunFam" id="3.40.50.300:FF:000838">
    <property type="entry name" value="ABC multidrug transporter (Eurofung)"/>
    <property type="match status" value="1"/>
</dbReference>
<dbReference type="PANTHER" id="PTHR24223">
    <property type="entry name" value="ATP-BINDING CASSETTE SUB-FAMILY C"/>
    <property type="match status" value="1"/>
</dbReference>
<dbReference type="InterPro" id="IPR003593">
    <property type="entry name" value="AAA+_ATPase"/>
</dbReference>
<protein>
    <submittedName>
        <fullName evidence="10">ABC transporter domain-containing protein</fullName>
    </submittedName>
</protein>
<keyword evidence="5" id="KW-0067">ATP-binding</keyword>
<dbReference type="Proteomes" id="UP000050794">
    <property type="component" value="Unassembled WGS sequence"/>
</dbReference>
<keyword evidence="7" id="KW-0472">Membrane</keyword>
<dbReference type="PROSITE" id="PS00211">
    <property type="entry name" value="ABC_TRANSPORTER_1"/>
    <property type="match status" value="1"/>
</dbReference>
<evidence type="ECO:0000256" key="1">
    <source>
        <dbReference type="ARBA" id="ARBA00004141"/>
    </source>
</evidence>
<dbReference type="GO" id="GO:0005524">
    <property type="term" value="F:ATP binding"/>
    <property type="evidence" value="ECO:0007669"/>
    <property type="project" value="UniProtKB-KW"/>
</dbReference>
<evidence type="ECO:0000313" key="10">
    <source>
        <dbReference type="WBParaSite" id="TCNE_0001814501-mRNA-1"/>
    </source>
</evidence>
<evidence type="ECO:0000256" key="6">
    <source>
        <dbReference type="ARBA" id="ARBA00022989"/>
    </source>
</evidence>
<dbReference type="Pfam" id="PF00005">
    <property type="entry name" value="ABC_tran"/>
    <property type="match status" value="1"/>
</dbReference>
<keyword evidence="9" id="KW-1185">Reference proteome</keyword>
<dbReference type="InterPro" id="IPR050173">
    <property type="entry name" value="ABC_transporter_C-like"/>
</dbReference>
<dbReference type="PROSITE" id="PS50893">
    <property type="entry name" value="ABC_TRANSPORTER_2"/>
    <property type="match status" value="1"/>
</dbReference>
<keyword evidence="2" id="KW-0813">Transport</keyword>
<reference evidence="10" key="1">
    <citation type="submission" date="2016-06" db="UniProtKB">
        <authorList>
            <consortium name="WormBaseParasite"/>
        </authorList>
    </citation>
    <scope>IDENTIFICATION</scope>
</reference>
<evidence type="ECO:0000256" key="7">
    <source>
        <dbReference type="ARBA" id="ARBA00023136"/>
    </source>
</evidence>
<dbReference type="PANTHER" id="PTHR24223:SF447">
    <property type="entry name" value="MULTIDRUG RESISTANCE-ASSOCIATED PROTEIN 5"/>
    <property type="match status" value="1"/>
</dbReference>
<dbReference type="GO" id="GO:0042626">
    <property type="term" value="F:ATPase-coupled transmembrane transporter activity"/>
    <property type="evidence" value="ECO:0007669"/>
    <property type="project" value="TreeGrafter"/>
</dbReference>
<dbReference type="SUPFAM" id="SSF52540">
    <property type="entry name" value="P-loop containing nucleoside triphosphate hydrolases"/>
    <property type="match status" value="1"/>
</dbReference>
<dbReference type="SMART" id="SM00382">
    <property type="entry name" value="AAA"/>
    <property type="match status" value="1"/>
</dbReference>
<name>A0A183VBM1_TOXCA</name>
<evidence type="ECO:0000259" key="8">
    <source>
        <dbReference type="PROSITE" id="PS50893"/>
    </source>
</evidence>
<dbReference type="InterPro" id="IPR027417">
    <property type="entry name" value="P-loop_NTPase"/>
</dbReference>
<organism evidence="9 10">
    <name type="scientific">Toxocara canis</name>
    <name type="common">Canine roundworm</name>
    <dbReference type="NCBI Taxonomy" id="6265"/>
    <lineage>
        <taxon>Eukaryota</taxon>
        <taxon>Metazoa</taxon>
        <taxon>Ecdysozoa</taxon>
        <taxon>Nematoda</taxon>
        <taxon>Chromadorea</taxon>
        <taxon>Rhabditida</taxon>
        <taxon>Spirurina</taxon>
        <taxon>Ascaridomorpha</taxon>
        <taxon>Ascaridoidea</taxon>
        <taxon>Toxocaridae</taxon>
        <taxon>Toxocara</taxon>
    </lineage>
</organism>
<dbReference type="Gene3D" id="3.40.50.300">
    <property type="entry name" value="P-loop containing nucleotide triphosphate hydrolases"/>
    <property type="match status" value="1"/>
</dbReference>
<dbReference type="WBParaSite" id="TCNE_0001814501-mRNA-1">
    <property type="protein sequence ID" value="TCNE_0001814501-mRNA-1"/>
    <property type="gene ID" value="TCNE_0001814501"/>
</dbReference>
<keyword evidence="6" id="KW-1133">Transmembrane helix</keyword>
<dbReference type="InterPro" id="IPR017871">
    <property type="entry name" value="ABC_transporter-like_CS"/>
</dbReference>
<comment type="subcellular location">
    <subcellularLocation>
        <location evidence="1">Membrane</location>
        <topology evidence="1">Multi-pass membrane protein</topology>
    </subcellularLocation>
</comment>